<evidence type="ECO:0000313" key="3">
    <source>
        <dbReference type="EMBL" id="KES06374.1"/>
    </source>
</evidence>
<dbReference type="OrthoDB" id="3631190at2"/>
<feature type="signal peptide" evidence="2">
    <location>
        <begin position="1"/>
        <end position="36"/>
    </location>
</feature>
<accession>A0A081XS51</accession>
<protein>
    <submittedName>
        <fullName evidence="3">Uncharacterized protein</fullName>
    </submittedName>
</protein>
<dbReference type="EMBL" id="JFCB01000011">
    <property type="protein sequence ID" value="KES06374.1"/>
    <property type="molecule type" value="Genomic_DNA"/>
</dbReference>
<dbReference type="eggNOG" id="ENOG5032U94">
    <property type="taxonomic scope" value="Bacteria"/>
</dbReference>
<reference evidence="3 4" key="1">
    <citation type="submission" date="2014-02" db="EMBL/GenBank/DDBJ databases">
        <title>The genome announcement of Streptomyces toyocaensis NRRL15009.</title>
        <authorList>
            <person name="Hong H.-J."/>
            <person name="Kwun M.J."/>
        </authorList>
    </citation>
    <scope>NUCLEOTIDE SEQUENCE [LARGE SCALE GENOMIC DNA]</scope>
    <source>
        <strain evidence="3 4">NRRL 15009</strain>
    </source>
</reference>
<proteinExistence type="predicted"/>
<name>A0A081XS51_STRTO</name>
<dbReference type="RefSeq" id="WP_037933686.1">
    <property type="nucleotide sequence ID" value="NZ_JBFADL010000004.1"/>
</dbReference>
<dbReference type="STRING" id="55952.BU52_15010"/>
<keyword evidence="2" id="KW-0732">Signal</keyword>
<evidence type="ECO:0000256" key="2">
    <source>
        <dbReference type="SAM" id="SignalP"/>
    </source>
</evidence>
<dbReference type="PROSITE" id="PS51318">
    <property type="entry name" value="TAT"/>
    <property type="match status" value="1"/>
</dbReference>
<dbReference type="InterPro" id="IPR006311">
    <property type="entry name" value="TAT_signal"/>
</dbReference>
<evidence type="ECO:0000313" key="4">
    <source>
        <dbReference type="Proteomes" id="UP000028341"/>
    </source>
</evidence>
<organism evidence="3 4">
    <name type="scientific">Streptomyces toyocaensis</name>
    <dbReference type="NCBI Taxonomy" id="55952"/>
    <lineage>
        <taxon>Bacteria</taxon>
        <taxon>Bacillati</taxon>
        <taxon>Actinomycetota</taxon>
        <taxon>Actinomycetes</taxon>
        <taxon>Kitasatosporales</taxon>
        <taxon>Streptomycetaceae</taxon>
        <taxon>Streptomyces</taxon>
    </lineage>
</organism>
<gene>
    <name evidence="3" type="ORF">BU52_15010</name>
</gene>
<feature type="chain" id="PRO_5039317671" evidence="2">
    <location>
        <begin position="37"/>
        <end position="250"/>
    </location>
</feature>
<sequence length="250" mass="26629">MINSGITRRVTLMAAAGVTAAAGLTTAGLLATPAAAAAPKPLRNDELKEALRRAEARHRRLRTGRQSVNGWDMQKAADADGDIVTTSVAGTGLTVRLRSGDTETVLTHVVRRFHYEVDALGVDGEPAPLEGWVAPSAVRDSRRPESNQASGTAVVIRPGSYPPGVPDGFTEAQRLVIRDVLADTEGVVRWGGDDRRPYEGLFYLDAPPGDARLARVAARIRGWGERPGAGAGVVPDVTAPARRRKAARYR</sequence>
<dbReference type="Proteomes" id="UP000028341">
    <property type="component" value="Unassembled WGS sequence"/>
</dbReference>
<comment type="caution">
    <text evidence="3">The sequence shown here is derived from an EMBL/GenBank/DDBJ whole genome shotgun (WGS) entry which is preliminary data.</text>
</comment>
<feature type="region of interest" description="Disordered" evidence="1">
    <location>
        <begin position="138"/>
        <end position="162"/>
    </location>
</feature>
<keyword evidence="4" id="KW-1185">Reference proteome</keyword>
<evidence type="ECO:0000256" key="1">
    <source>
        <dbReference type="SAM" id="MobiDB-lite"/>
    </source>
</evidence>
<dbReference type="AlphaFoldDB" id="A0A081XS51"/>